<accession>A0A9P5YG96</accession>
<reference evidence="1" key="1">
    <citation type="submission" date="2020-11" db="EMBL/GenBank/DDBJ databases">
        <authorList>
            <consortium name="DOE Joint Genome Institute"/>
            <person name="Ahrendt S."/>
            <person name="Riley R."/>
            <person name="Andreopoulos W."/>
            <person name="Labutti K."/>
            <person name="Pangilinan J."/>
            <person name="Ruiz-Duenas F.J."/>
            <person name="Barrasa J.M."/>
            <person name="Sanchez-Garcia M."/>
            <person name="Camarero S."/>
            <person name="Miyauchi S."/>
            <person name="Serrano A."/>
            <person name="Linde D."/>
            <person name="Babiker R."/>
            <person name="Drula E."/>
            <person name="Ayuso-Fernandez I."/>
            <person name="Pacheco R."/>
            <person name="Padilla G."/>
            <person name="Ferreira P."/>
            <person name="Barriuso J."/>
            <person name="Kellner H."/>
            <person name="Castanera R."/>
            <person name="Alfaro M."/>
            <person name="Ramirez L."/>
            <person name="Pisabarro A.G."/>
            <person name="Kuo A."/>
            <person name="Tritt A."/>
            <person name="Lipzen A."/>
            <person name="He G."/>
            <person name="Yan M."/>
            <person name="Ng V."/>
            <person name="Cullen D."/>
            <person name="Martin F."/>
            <person name="Rosso M.-N."/>
            <person name="Henrissat B."/>
            <person name="Hibbett D."/>
            <person name="Martinez A.T."/>
            <person name="Grigoriev I.V."/>
        </authorList>
    </citation>
    <scope>NUCLEOTIDE SEQUENCE</scope>
    <source>
        <strain evidence="1">CBS 247.69</strain>
    </source>
</reference>
<keyword evidence="2" id="KW-1185">Reference proteome</keyword>
<name>A0A9P5YG96_9AGAR</name>
<organism evidence="1 2">
    <name type="scientific">Collybia nuda</name>
    <dbReference type="NCBI Taxonomy" id="64659"/>
    <lineage>
        <taxon>Eukaryota</taxon>
        <taxon>Fungi</taxon>
        <taxon>Dikarya</taxon>
        <taxon>Basidiomycota</taxon>
        <taxon>Agaricomycotina</taxon>
        <taxon>Agaricomycetes</taxon>
        <taxon>Agaricomycetidae</taxon>
        <taxon>Agaricales</taxon>
        <taxon>Tricholomatineae</taxon>
        <taxon>Clitocybaceae</taxon>
        <taxon>Collybia</taxon>
    </lineage>
</organism>
<proteinExistence type="predicted"/>
<sequence>MCLAYIIEEEYGKKLKRSIRRCCNRHNLIKVKQPALSWGSYTIEYKWGWVSIMGVYGSCYEKIQIPITSPSL</sequence>
<evidence type="ECO:0000313" key="2">
    <source>
        <dbReference type="Proteomes" id="UP000807353"/>
    </source>
</evidence>
<dbReference type="Proteomes" id="UP000807353">
    <property type="component" value="Unassembled WGS sequence"/>
</dbReference>
<dbReference type="EMBL" id="MU150234">
    <property type="protein sequence ID" value="KAF9468011.1"/>
    <property type="molecule type" value="Genomic_DNA"/>
</dbReference>
<comment type="caution">
    <text evidence="1">The sequence shown here is derived from an EMBL/GenBank/DDBJ whole genome shotgun (WGS) entry which is preliminary data.</text>
</comment>
<protein>
    <submittedName>
        <fullName evidence="1">Uncharacterized protein</fullName>
    </submittedName>
</protein>
<gene>
    <name evidence="1" type="ORF">BDZ94DRAFT_1246948</name>
</gene>
<evidence type="ECO:0000313" key="1">
    <source>
        <dbReference type="EMBL" id="KAF9468011.1"/>
    </source>
</evidence>
<dbReference type="AlphaFoldDB" id="A0A9P5YG96"/>